<name>A0A1D9I155_9BURK</name>
<keyword evidence="4" id="KW-1185">Reference proteome</keyword>
<evidence type="ECO:0000259" key="2">
    <source>
        <dbReference type="Pfam" id="PF21781"/>
    </source>
</evidence>
<dbReference type="EMBL" id="CP017754">
    <property type="protein sequence ID" value="AOZ05822.1"/>
    <property type="molecule type" value="Genomic_DNA"/>
</dbReference>
<feature type="domain" description="DUF6876" evidence="2">
    <location>
        <begin position="49"/>
        <end position="174"/>
    </location>
</feature>
<protein>
    <recommendedName>
        <fullName evidence="2">DUF6876 domain-containing protein</fullName>
    </recommendedName>
</protein>
<dbReference type="Pfam" id="PF21781">
    <property type="entry name" value="DUF6876"/>
    <property type="match status" value="1"/>
</dbReference>
<gene>
    <name evidence="3" type="ORF">BKK80_08360</name>
</gene>
<dbReference type="RefSeq" id="WP_071068867.1">
    <property type="nucleotide sequence ID" value="NZ_CP017754.1"/>
</dbReference>
<sequence length="174" mass="19321">MVHGVEHTTNGNGNTAAFPRTPEAHHRAGSRTTHTTTKENNSMDAQDIINGLARYTGTESYFSLGAMFRNAVYTDGVQFLIENAQCAWLVTDAMAWVSQKVPGQNYDDGFMTVELHPKEDRTADLLITDGNGTTLYSQHYTAHTFPLPKGIKLYAVWGETSRGPCWILMVTSEY</sequence>
<evidence type="ECO:0000313" key="3">
    <source>
        <dbReference type="EMBL" id="AOZ05822.1"/>
    </source>
</evidence>
<evidence type="ECO:0000313" key="4">
    <source>
        <dbReference type="Proteomes" id="UP000177515"/>
    </source>
</evidence>
<dbReference type="Proteomes" id="UP000177515">
    <property type="component" value="Chromosome 1"/>
</dbReference>
<dbReference type="InterPro" id="IPR049241">
    <property type="entry name" value="DUF6876"/>
</dbReference>
<feature type="region of interest" description="Disordered" evidence="1">
    <location>
        <begin position="1"/>
        <end position="43"/>
    </location>
</feature>
<proteinExistence type="predicted"/>
<organism evidence="3 4">
    <name type="scientific">Cupriavidus malaysiensis</name>
    <dbReference type="NCBI Taxonomy" id="367825"/>
    <lineage>
        <taxon>Bacteria</taxon>
        <taxon>Pseudomonadati</taxon>
        <taxon>Pseudomonadota</taxon>
        <taxon>Betaproteobacteria</taxon>
        <taxon>Burkholderiales</taxon>
        <taxon>Burkholderiaceae</taxon>
        <taxon>Cupriavidus</taxon>
    </lineage>
</organism>
<evidence type="ECO:0000256" key="1">
    <source>
        <dbReference type="SAM" id="MobiDB-lite"/>
    </source>
</evidence>
<accession>A0A1D9I155</accession>
<reference evidence="3 4" key="1">
    <citation type="submission" date="2016-10" db="EMBL/GenBank/DDBJ databases">
        <title>Complete genome sequences of three Cupriavidus strains isolated from various Malaysian environments.</title>
        <authorList>
            <person name="Abdullah A.A.-A."/>
            <person name="Shafie N.A.H."/>
            <person name="Lau N.S."/>
        </authorList>
    </citation>
    <scope>NUCLEOTIDE SEQUENCE [LARGE SCALE GENOMIC DNA]</scope>
    <source>
        <strain evidence="3 4">USMAA1020</strain>
    </source>
</reference>
<feature type="compositionally biased region" description="Polar residues" evidence="1">
    <location>
        <begin position="30"/>
        <end position="43"/>
    </location>
</feature>